<evidence type="ECO:0000256" key="3">
    <source>
        <dbReference type="ARBA" id="ARBA00023002"/>
    </source>
</evidence>
<evidence type="ECO:0000256" key="10">
    <source>
        <dbReference type="PIRSR" id="PIRSR000112-2"/>
    </source>
</evidence>
<dbReference type="EC" id="1.1.1.6" evidence="6"/>
<dbReference type="Pfam" id="PF00465">
    <property type="entry name" value="Fe-ADH"/>
    <property type="match status" value="1"/>
</dbReference>
<evidence type="ECO:0000313" key="13">
    <source>
        <dbReference type="EMBL" id="RAH99296.1"/>
    </source>
</evidence>
<protein>
    <recommendedName>
        <fullName evidence="7">Glycerol dehydrogenase</fullName>
        <ecNumber evidence="6">1.1.1.6</ecNumber>
    </recommendedName>
</protein>
<dbReference type="AlphaFoldDB" id="A0A8B2NUH5"/>
<dbReference type="RefSeq" id="WP_111349421.1">
    <property type="nucleotide sequence ID" value="NZ_QHHQ01000005.1"/>
</dbReference>
<keyword evidence="14" id="KW-1185">Reference proteome</keyword>
<feature type="binding site" evidence="9">
    <location>
        <position position="264"/>
    </location>
    <ligand>
        <name>glycerol</name>
        <dbReference type="ChEBI" id="CHEBI:17754"/>
    </ligand>
</feature>
<name>A0A8B2NUH5_9HYPH</name>
<keyword evidence="4 11" id="KW-0520">NAD</keyword>
<evidence type="ECO:0000256" key="2">
    <source>
        <dbReference type="ARBA" id="ARBA00022723"/>
    </source>
</evidence>
<keyword evidence="2 9" id="KW-0479">Metal-binding</keyword>
<dbReference type="CDD" id="cd08170">
    <property type="entry name" value="GlyDH"/>
    <property type="match status" value="1"/>
</dbReference>
<evidence type="ECO:0000259" key="12">
    <source>
        <dbReference type="Pfam" id="PF00465"/>
    </source>
</evidence>
<evidence type="ECO:0000256" key="9">
    <source>
        <dbReference type="PIRSR" id="PIRSR000112-1"/>
    </source>
</evidence>
<dbReference type="PANTHER" id="PTHR43616:SF5">
    <property type="entry name" value="GLYCEROL DEHYDROGENASE 1"/>
    <property type="match status" value="1"/>
</dbReference>
<feature type="binding site" evidence="10">
    <location>
        <position position="117"/>
    </location>
    <ligand>
        <name>glycerol</name>
        <dbReference type="ChEBI" id="CHEBI:17754"/>
    </ligand>
</feature>
<gene>
    <name evidence="13" type="ORF">DLJ53_22425</name>
</gene>
<dbReference type="SUPFAM" id="SSF56796">
    <property type="entry name" value="Dehydroquinate synthase-like"/>
    <property type="match status" value="1"/>
</dbReference>
<feature type="binding site" evidence="9">
    <location>
        <position position="247"/>
    </location>
    <ligand>
        <name>glycerol</name>
        <dbReference type="ChEBI" id="CHEBI:17754"/>
    </ligand>
</feature>
<evidence type="ECO:0000256" key="11">
    <source>
        <dbReference type="PIRSR" id="PIRSR000112-3"/>
    </source>
</evidence>
<organism evidence="13 14">
    <name type="scientific">Acuticoccus sediminis</name>
    <dbReference type="NCBI Taxonomy" id="2184697"/>
    <lineage>
        <taxon>Bacteria</taxon>
        <taxon>Pseudomonadati</taxon>
        <taxon>Pseudomonadota</taxon>
        <taxon>Alphaproteobacteria</taxon>
        <taxon>Hyphomicrobiales</taxon>
        <taxon>Amorphaceae</taxon>
        <taxon>Acuticoccus</taxon>
    </lineage>
</organism>
<feature type="binding site" evidence="11">
    <location>
        <position position="121"/>
    </location>
    <ligand>
        <name>NAD(+)</name>
        <dbReference type="ChEBI" id="CHEBI:57540"/>
    </ligand>
</feature>
<reference evidence="13 14" key="1">
    <citation type="submission" date="2018-05" db="EMBL/GenBank/DDBJ databases">
        <title>Acuticoccus sediminis sp. nov., isolated from deep-sea sediment of Indian Ocean.</title>
        <authorList>
            <person name="Liu X."/>
            <person name="Lai Q."/>
            <person name="Du Y."/>
            <person name="Sun F."/>
            <person name="Zhang X."/>
            <person name="Wang S."/>
            <person name="Shao Z."/>
        </authorList>
    </citation>
    <scope>NUCLEOTIDE SEQUENCE [LARGE SCALE GENOMIC DNA]</scope>
    <source>
        <strain evidence="13 14">PTG4-2</strain>
    </source>
</reference>
<dbReference type="InterPro" id="IPR001670">
    <property type="entry name" value="ADH_Fe/GldA"/>
</dbReference>
<proteinExistence type="inferred from homology"/>
<keyword evidence="3" id="KW-0560">Oxidoreductase</keyword>
<evidence type="ECO:0000256" key="1">
    <source>
        <dbReference type="ARBA" id="ARBA00007358"/>
    </source>
</evidence>
<comment type="pathway">
    <text evidence="5">Polyol metabolism; glycerol fermentation; glycerone phosphate from glycerol (oxidative route): step 1/2.</text>
</comment>
<dbReference type="InterPro" id="IPR016205">
    <property type="entry name" value="Glycerol_DH"/>
</dbReference>
<evidence type="ECO:0000256" key="5">
    <source>
        <dbReference type="ARBA" id="ARBA00037918"/>
    </source>
</evidence>
<dbReference type="InterPro" id="IPR018211">
    <property type="entry name" value="ADH_Fe_CS"/>
</dbReference>
<dbReference type="Proteomes" id="UP000249590">
    <property type="component" value="Unassembled WGS sequence"/>
</dbReference>
<feature type="binding site" evidence="11">
    <location>
        <position position="127"/>
    </location>
    <ligand>
        <name>NAD(+)</name>
        <dbReference type="ChEBI" id="CHEBI:57540"/>
    </ligand>
</feature>
<dbReference type="GO" id="GO:0046872">
    <property type="term" value="F:metal ion binding"/>
    <property type="evidence" value="ECO:0007669"/>
    <property type="project" value="UniProtKB-KW"/>
</dbReference>
<dbReference type="GO" id="GO:0008888">
    <property type="term" value="F:glycerol dehydrogenase (NAD+) activity"/>
    <property type="evidence" value="ECO:0007669"/>
    <property type="project" value="UniProtKB-EC"/>
</dbReference>
<evidence type="ECO:0000256" key="4">
    <source>
        <dbReference type="ARBA" id="ARBA00023027"/>
    </source>
</evidence>
<accession>A0A8B2NUH5</accession>
<feature type="binding site" evidence="11">
    <location>
        <begin position="90"/>
        <end position="94"/>
    </location>
    <ligand>
        <name>NAD(+)</name>
        <dbReference type="ChEBI" id="CHEBI:57540"/>
    </ligand>
</feature>
<feature type="domain" description="Alcohol dehydrogenase iron-type/glycerol dehydrogenase GldA" evidence="12">
    <location>
        <begin position="9"/>
        <end position="150"/>
    </location>
</feature>
<comment type="cofactor">
    <cofactor evidence="9">
        <name>Zn(2+)</name>
        <dbReference type="ChEBI" id="CHEBI:29105"/>
    </cofactor>
    <text evidence="9">Binds 1 zinc ion per subunit.</text>
</comment>
<keyword evidence="9" id="KW-0862">Zinc</keyword>
<dbReference type="PROSITE" id="PS00913">
    <property type="entry name" value="ADH_IRON_1"/>
    <property type="match status" value="1"/>
</dbReference>
<evidence type="ECO:0000256" key="7">
    <source>
        <dbReference type="ARBA" id="ARBA00040132"/>
    </source>
</evidence>
<dbReference type="OrthoDB" id="5198708at2"/>
<dbReference type="Gene3D" id="1.20.1090.10">
    <property type="entry name" value="Dehydroquinate synthase-like - alpha domain"/>
    <property type="match status" value="1"/>
</dbReference>
<dbReference type="PANTHER" id="PTHR43616">
    <property type="entry name" value="GLYCEROL DEHYDROGENASE"/>
    <property type="match status" value="1"/>
</dbReference>
<dbReference type="EMBL" id="QHHQ01000005">
    <property type="protein sequence ID" value="RAH99296.1"/>
    <property type="molecule type" value="Genomic_DNA"/>
</dbReference>
<comment type="similarity">
    <text evidence="1">Belongs to the iron-containing alcohol dehydrogenase family.</text>
</comment>
<evidence type="ECO:0000313" key="14">
    <source>
        <dbReference type="Proteomes" id="UP000249590"/>
    </source>
</evidence>
<dbReference type="Gene3D" id="3.40.50.1970">
    <property type="match status" value="1"/>
</dbReference>
<feature type="binding site" evidence="9">
    <location>
        <position position="167"/>
    </location>
    <ligand>
        <name>glycerol</name>
        <dbReference type="ChEBI" id="CHEBI:17754"/>
    </ligand>
</feature>
<evidence type="ECO:0000256" key="6">
    <source>
        <dbReference type="ARBA" id="ARBA00039147"/>
    </source>
</evidence>
<evidence type="ECO:0000256" key="8">
    <source>
        <dbReference type="ARBA" id="ARBA00049006"/>
    </source>
</evidence>
<comment type="catalytic activity">
    <reaction evidence="8">
        <text>glycerol + NAD(+) = dihydroxyacetone + NADH + H(+)</text>
        <dbReference type="Rhea" id="RHEA:13769"/>
        <dbReference type="ChEBI" id="CHEBI:15378"/>
        <dbReference type="ChEBI" id="CHEBI:16016"/>
        <dbReference type="ChEBI" id="CHEBI:17754"/>
        <dbReference type="ChEBI" id="CHEBI:57540"/>
        <dbReference type="ChEBI" id="CHEBI:57945"/>
        <dbReference type="EC" id="1.1.1.6"/>
    </reaction>
</comment>
<feature type="binding site" evidence="11">
    <location>
        <begin position="112"/>
        <end position="115"/>
    </location>
    <ligand>
        <name>NAD(+)</name>
        <dbReference type="ChEBI" id="CHEBI:57540"/>
    </ligand>
</feature>
<comment type="caution">
    <text evidence="13">The sequence shown here is derived from an EMBL/GenBank/DDBJ whole genome shotgun (WGS) entry which is preliminary data.</text>
</comment>
<dbReference type="PIRSF" id="PIRSF000112">
    <property type="entry name" value="Glycerol_dehydrogenase"/>
    <property type="match status" value="1"/>
</dbReference>
<sequence length="357" mass="36555">MTIRILGAPQRYVQGPGAITRLADEVAIFGGGPVAAIVDPVARDLIGAEVERQLPGVRLLSFGGECTRDEIAARADEVGDARMVLGIGGGKAIDTAKGAALARGLPVGIVPTIASNDSPTSHIAVVYTPAHEVDGVIRMKTNPALVLVDTAVIAGAPRRFLAAGIGDAMSKTYELAGALSAGGLNFFGGAPTELTKAIVGRAREILLADGEAALAVTTPDAAFERVVEAAILLSGLAFESGGLSIAHSMVRGFSVMPQLSGLLHGELVALGTLTQLAAGQGSESEIAELAAFFRRLSLPTSFADYGVTDHADFEHIAEVSLRAPYATNYARPLTAADLVAAMRSLDTALAAAPGAIR</sequence>